<keyword evidence="8" id="KW-0496">Mitochondrion</keyword>
<evidence type="ECO:0000256" key="9">
    <source>
        <dbReference type="ARBA" id="ARBA00023136"/>
    </source>
</evidence>
<dbReference type="InterPro" id="IPR012621">
    <property type="entry name" value="Tom7"/>
</dbReference>
<protein>
    <submittedName>
        <fullName evidence="10">Tom7-domain-containing protein</fullName>
    </submittedName>
</protein>
<evidence type="ECO:0000256" key="1">
    <source>
        <dbReference type="ARBA" id="ARBA00004572"/>
    </source>
</evidence>
<evidence type="ECO:0000256" key="2">
    <source>
        <dbReference type="ARBA" id="ARBA00010917"/>
    </source>
</evidence>
<keyword evidence="7" id="KW-1133">Transmembrane helix</keyword>
<evidence type="ECO:0000256" key="3">
    <source>
        <dbReference type="ARBA" id="ARBA00022448"/>
    </source>
</evidence>
<evidence type="ECO:0000256" key="8">
    <source>
        <dbReference type="ARBA" id="ARBA00023128"/>
    </source>
</evidence>
<comment type="subcellular location">
    <subcellularLocation>
        <location evidence="1">Mitochondrion outer membrane</location>
        <topology evidence="1">Single-pass membrane protein</topology>
    </subcellularLocation>
</comment>
<keyword evidence="9" id="KW-0472">Membrane</keyword>
<reference evidence="10" key="1">
    <citation type="submission" date="2014-08" db="EMBL/GenBank/DDBJ databases">
        <authorList>
            <person name="Sharma Rahul"/>
            <person name="Thines Marco"/>
        </authorList>
    </citation>
    <scope>NUCLEOTIDE SEQUENCE</scope>
</reference>
<evidence type="ECO:0000313" key="10">
    <source>
        <dbReference type="EMBL" id="CDZ98806.1"/>
    </source>
</evidence>
<keyword evidence="6" id="KW-0653">Protein transport</keyword>
<dbReference type="GO" id="GO:0005742">
    <property type="term" value="C:mitochondrial outer membrane translocase complex"/>
    <property type="evidence" value="ECO:0007669"/>
    <property type="project" value="InterPro"/>
</dbReference>
<evidence type="ECO:0000256" key="4">
    <source>
        <dbReference type="ARBA" id="ARBA00022692"/>
    </source>
</evidence>
<organism evidence="10">
    <name type="scientific">Phaffia rhodozyma</name>
    <name type="common">Yeast</name>
    <name type="synonym">Xanthophyllomyces dendrorhous</name>
    <dbReference type="NCBI Taxonomy" id="264483"/>
    <lineage>
        <taxon>Eukaryota</taxon>
        <taxon>Fungi</taxon>
        <taxon>Dikarya</taxon>
        <taxon>Basidiomycota</taxon>
        <taxon>Agaricomycotina</taxon>
        <taxon>Tremellomycetes</taxon>
        <taxon>Cystofilobasidiales</taxon>
        <taxon>Mrakiaceae</taxon>
        <taxon>Phaffia</taxon>
    </lineage>
</organism>
<dbReference type="PANTHER" id="PTHR34944:SF2">
    <property type="entry name" value="MITOCHONDRIAL IMPORT RECEPTOR SUBUNIT TOM7"/>
    <property type="match status" value="1"/>
</dbReference>
<name>A0A0F7SIN3_PHARH</name>
<dbReference type="EMBL" id="LN483345">
    <property type="protein sequence ID" value="CDZ98806.1"/>
    <property type="molecule type" value="Genomic_DNA"/>
</dbReference>
<evidence type="ECO:0000256" key="7">
    <source>
        <dbReference type="ARBA" id="ARBA00022989"/>
    </source>
</evidence>
<dbReference type="GO" id="GO:0030150">
    <property type="term" value="P:protein import into mitochondrial matrix"/>
    <property type="evidence" value="ECO:0007669"/>
    <property type="project" value="InterPro"/>
</dbReference>
<dbReference type="AlphaFoldDB" id="A0A0F7SIN3"/>
<keyword evidence="3" id="KW-0813">Transport</keyword>
<accession>A0A0F7SIN3</accession>
<dbReference type="PANTHER" id="PTHR34944">
    <property type="entry name" value="MITOCHONDRIAL IMPORT RECEPTOR SUBUNIT TOM7"/>
    <property type="match status" value="1"/>
</dbReference>
<sequence length="51" mass="5814">MLSEENKERINKAVDIGRTVMMYGWVPLIIVIGMRQSNPQPSFIRLISPLA</sequence>
<dbReference type="GO" id="GO:0045040">
    <property type="term" value="P:protein insertion into mitochondrial outer membrane"/>
    <property type="evidence" value="ECO:0007669"/>
    <property type="project" value="TreeGrafter"/>
</dbReference>
<proteinExistence type="inferred from homology"/>
<keyword evidence="5" id="KW-1000">Mitochondrion outer membrane</keyword>
<keyword evidence="4" id="KW-0812">Transmembrane</keyword>
<evidence type="ECO:0000256" key="5">
    <source>
        <dbReference type="ARBA" id="ARBA00022787"/>
    </source>
</evidence>
<evidence type="ECO:0000256" key="6">
    <source>
        <dbReference type="ARBA" id="ARBA00022927"/>
    </source>
</evidence>
<dbReference type="Pfam" id="PF08038">
    <property type="entry name" value="Tom7"/>
    <property type="match status" value="1"/>
</dbReference>
<comment type="similarity">
    <text evidence="2">Belongs to the Tom7 family.</text>
</comment>